<dbReference type="InterPro" id="IPR016032">
    <property type="entry name" value="Sig_transdc_resp-reg_C-effctor"/>
</dbReference>
<evidence type="ECO:0000256" key="2">
    <source>
        <dbReference type="SAM" id="Phobius"/>
    </source>
</evidence>
<reference evidence="3" key="1">
    <citation type="submission" date="2021-04" db="EMBL/GenBank/DDBJ databases">
        <authorList>
            <person name="Rodrigo-Torres L."/>
            <person name="Arahal R. D."/>
            <person name="Lucena T."/>
        </authorList>
    </citation>
    <scope>NUCLEOTIDE SEQUENCE</scope>
    <source>
        <strain evidence="3">CECT 9275</strain>
    </source>
</reference>
<gene>
    <name evidence="3" type="ORF">DYBT9275_02902</name>
</gene>
<evidence type="ECO:0000313" key="4">
    <source>
        <dbReference type="Proteomes" id="UP000680038"/>
    </source>
</evidence>
<comment type="caution">
    <text evidence="3">The sequence shown here is derived from an EMBL/GenBank/DDBJ whole genome shotgun (WGS) entry which is preliminary data.</text>
</comment>
<protein>
    <submittedName>
        <fullName evidence="3">Uncharacterized protein</fullName>
    </submittedName>
</protein>
<keyword evidence="4" id="KW-1185">Reference proteome</keyword>
<dbReference type="SUPFAM" id="SSF46894">
    <property type="entry name" value="C-terminal effector domain of the bipartite response regulators"/>
    <property type="match status" value="1"/>
</dbReference>
<feature type="transmembrane region" description="Helical" evidence="2">
    <location>
        <begin position="7"/>
        <end position="26"/>
    </location>
</feature>
<keyword evidence="2" id="KW-1133">Transmembrane helix</keyword>
<keyword evidence="2" id="KW-0472">Membrane</keyword>
<feature type="compositionally biased region" description="Basic residues" evidence="1">
    <location>
        <begin position="185"/>
        <end position="194"/>
    </location>
</feature>
<proteinExistence type="predicted"/>
<dbReference type="AlphaFoldDB" id="A0A916NLS2"/>
<organism evidence="3 4">
    <name type="scientific">Dyadobacter helix</name>
    <dbReference type="NCBI Taxonomy" id="2822344"/>
    <lineage>
        <taxon>Bacteria</taxon>
        <taxon>Pseudomonadati</taxon>
        <taxon>Bacteroidota</taxon>
        <taxon>Cytophagia</taxon>
        <taxon>Cytophagales</taxon>
        <taxon>Spirosomataceae</taxon>
        <taxon>Dyadobacter</taxon>
    </lineage>
</organism>
<dbReference type="EMBL" id="CAJRAF010000002">
    <property type="protein sequence ID" value="CAG5002484.1"/>
    <property type="molecule type" value="Genomic_DNA"/>
</dbReference>
<feature type="transmembrane region" description="Helical" evidence="2">
    <location>
        <begin position="38"/>
        <end position="61"/>
    </location>
</feature>
<name>A0A916NLS2_9BACT</name>
<evidence type="ECO:0000313" key="3">
    <source>
        <dbReference type="EMBL" id="CAG5002484.1"/>
    </source>
</evidence>
<evidence type="ECO:0000256" key="1">
    <source>
        <dbReference type="SAM" id="MobiDB-lite"/>
    </source>
</evidence>
<keyword evidence="2" id="KW-0812">Transmembrane</keyword>
<dbReference type="GO" id="GO:0003677">
    <property type="term" value="F:DNA binding"/>
    <property type="evidence" value="ECO:0007669"/>
    <property type="project" value="InterPro"/>
</dbReference>
<dbReference type="RefSeq" id="WP_215239462.1">
    <property type="nucleotide sequence ID" value="NZ_CAJRAF010000002.1"/>
</dbReference>
<feature type="region of interest" description="Disordered" evidence="1">
    <location>
        <begin position="185"/>
        <end position="214"/>
    </location>
</feature>
<dbReference type="Proteomes" id="UP000680038">
    <property type="component" value="Unassembled WGS sequence"/>
</dbReference>
<sequence>MNKQPIIYYFLIELIVVISISFYGPFFKDLTGMYGLPIAVLLYVILTQAIAISAVLTLQYIKKKSGSLPPIHTDTNSEPEKDSSPLTNVALPVKLPGRSHSATEVQQPLVVESGSAGNPLSVAERSKLKINFELTHPDFFDNRKKQHPYLSNNEIWLLVYYDLKLSTKEIAAILNIDSASVRRAKTRMQRKLRQHGTEPADDPSDPMNDIPESG</sequence>
<dbReference type="GO" id="GO:0006355">
    <property type="term" value="P:regulation of DNA-templated transcription"/>
    <property type="evidence" value="ECO:0007669"/>
    <property type="project" value="InterPro"/>
</dbReference>
<accession>A0A916NLS2</accession>